<sequence>MAGQSHSPTRSHPDGDPAAADDQPADSSMLKPAAQLTLMRYLQDLPDADIPPSPVQPRYHTGRLPNNKAGDGKPRLLLMGQRRSGKSSISSVVFHKLPPSETLYLETTTRIKKESMHSFMDFQVWDFPGHLDYFDPAFDVDNIFDEIGALIWVIDAQDEYLDAIVRLNATILNLHQTYPNINVEVFVHKVDGLSDDFRNEVIQDITQRVMDELSDNGYENAPVSFYSTSIYDHSIFDAFSKVIQKLIPQLPTLEALLDSLIRNCHIEKAYLFDVLSKIYIATDTSPTDIGSYEICSDYIDVVVDVSEIYGWDRGDDEAQAGNNENAINDAESLITLEKKSNNYLYLREINKYLALICLMGDDSPADKKPLIDYNVGVFQEALAQVFPRGEK</sequence>
<dbReference type="GO" id="GO:1904263">
    <property type="term" value="P:positive regulation of TORC1 signaling"/>
    <property type="evidence" value="ECO:0007669"/>
    <property type="project" value="TreeGrafter"/>
</dbReference>
<accession>A0A6A6QXK9</accession>
<dbReference type="OrthoDB" id="26136at2759"/>
<feature type="compositionally biased region" description="Polar residues" evidence="9">
    <location>
        <begin position="1"/>
        <end position="10"/>
    </location>
</feature>
<dbReference type="PANTHER" id="PTHR11259">
    <property type="entry name" value="RAS-RELATED GTP BINDING RAG/GTR YEAST"/>
    <property type="match status" value="1"/>
</dbReference>
<dbReference type="GO" id="GO:0003924">
    <property type="term" value="F:GTPase activity"/>
    <property type="evidence" value="ECO:0007669"/>
    <property type="project" value="UniProtKB-UniRule"/>
</dbReference>
<keyword evidence="5 8" id="KW-0342">GTP-binding</keyword>
<dbReference type="SUPFAM" id="SSF52540">
    <property type="entry name" value="P-loop containing nucleoside triphosphate hydrolases"/>
    <property type="match status" value="1"/>
</dbReference>
<evidence type="ECO:0000256" key="1">
    <source>
        <dbReference type="ARBA" id="ARBA00004308"/>
    </source>
</evidence>
<dbReference type="PANTHER" id="PTHR11259:SF2">
    <property type="entry name" value="GH16429P"/>
    <property type="match status" value="1"/>
</dbReference>
<comment type="subcellular location">
    <subcellularLocation>
        <location evidence="1">Endomembrane system</location>
    </subcellularLocation>
</comment>
<proteinExistence type="inferred from homology"/>
<dbReference type="Pfam" id="PF04670">
    <property type="entry name" value="Gtr1_RagA"/>
    <property type="match status" value="1"/>
</dbReference>
<evidence type="ECO:0000313" key="10">
    <source>
        <dbReference type="EMBL" id="KAF2497161.1"/>
    </source>
</evidence>
<dbReference type="GO" id="GO:0005525">
    <property type="term" value="F:GTP binding"/>
    <property type="evidence" value="ECO:0007669"/>
    <property type="project" value="UniProtKB-UniRule"/>
</dbReference>
<evidence type="ECO:0000256" key="3">
    <source>
        <dbReference type="ARBA" id="ARBA00022741"/>
    </source>
</evidence>
<dbReference type="GO" id="GO:0000329">
    <property type="term" value="C:fungal-type vacuole membrane"/>
    <property type="evidence" value="ECO:0007669"/>
    <property type="project" value="TreeGrafter"/>
</dbReference>
<dbReference type="CDD" id="cd11385">
    <property type="entry name" value="RagC_like"/>
    <property type="match status" value="1"/>
</dbReference>
<dbReference type="InterPro" id="IPR027417">
    <property type="entry name" value="P-loop_NTPase"/>
</dbReference>
<evidence type="ECO:0000313" key="11">
    <source>
        <dbReference type="Proteomes" id="UP000799750"/>
    </source>
</evidence>
<comment type="subunit">
    <text evidence="8">Component of the GSE complex.</text>
</comment>
<evidence type="ECO:0000256" key="7">
    <source>
        <dbReference type="ARBA" id="ARBA00049117"/>
    </source>
</evidence>
<gene>
    <name evidence="10" type="ORF">BU16DRAFT_608015</name>
</gene>
<dbReference type="Gene3D" id="3.30.450.190">
    <property type="match status" value="1"/>
</dbReference>
<comment type="function">
    <text evidence="8">GTPase involved in activation of the TORC1 signaling pathway, which promotes growth and represses autophagy in nutrient-rich conditions.</text>
</comment>
<dbReference type="InterPro" id="IPR039400">
    <property type="entry name" value="RagC/D"/>
</dbReference>
<dbReference type="AlphaFoldDB" id="A0A6A6QXK9"/>
<comment type="catalytic activity">
    <reaction evidence="7">
        <text>GTP + H2O = GDP + phosphate + H(+)</text>
        <dbReference type="Rhea" id="RHEA:19669"/>
        <dbReference type="ChEBI" id="CHEBI:15377"/>
        <dbReference type="ChEBI" id="CHEBI:15378"/>
        <dbReference type="ChEBI" id="CHEBI:37565"/>
        <dbReference type="ChEBI" id="CHEBI:43474"/>
        <dbReference type="ChEBI" id="CHEBI:58189"/>
    </reaction>
    <physiologicalReaction direction="left-to-right" evidence="7">
        <dbReference type="Rhea" id="RHEA:19670"/>
    </physiologicalReaction>
</comment>
<feature type="region of interest" description="Disordered" evidence="9">
    <location>
        <begin position="45"/>
        <end position="75"/>
    </location>
</feature>
<evidence type="ECO:0000256" key="4">
    <source>
        <dbReference type="ARBA" id="ARBA00022801"/>
    </source>
</evidence>
<dbReference type="GO" id="GO:0012505">
    <property type="term" value="C:endomembrane system"/>
    <property type="evidence" value="ECO:0007669"/>
    <property type="project" value="UniProtKB-SubCell"/>
</dbReference>
<name>A0A6A6QXK9_9PEZI</name>
<evidence type="ECO:0000256" key="5">
    <source>
        <dbReference type="ARBA" id="ARBA00023134"/>
    </source>
</evidence>
<keyword evidence="3 8" id="KW-0547">Nucleotide-binding</keyword>
<reference evidence="10" key="1">
    <citation type="journal article" date="2020" name="Stud. Mycol.">
        <title>101 Dothideomycetes genomes: a test case for predicting lifestyles and emergence of pathogens.</title>
        <authorList>
            <person name="Haridas S."/>
            <person name="Albert R."/>
            <person name="Binder M."/>
            <person name="Bloem J."/>
            <person name="Labutti K."/>
            <person name="Salamov A."/>
            <person name="Andreopoulos B."/>
            <person name="Baker S."/>
            <person name="Barry K."/>
            <person name="Bills G."/>
            <person name="Bluhm B."/>
            <person name="Cannon C."/>
            <person name="Castanera R."/>
            <person name="Culley D."/>
            <person name="Daum C."/>
            <person name="Ezra D."/>
            <person name="Gonzalez J."/>
            <person name="Henrissat B."/>
            <person name="Kuo A."/>
            <person name="Liang C."/>
            <person name="Lipzen A."/>
            <person name="Lutzoni F."/>
            <person name="Magnuson J."/>
            <person name="Mondo S."/>
            <person name="Nolan M."/>
            <person name="Ohm R."/>
            <person name="Pangilinan J."/>
            <person name="Park H.-J."/>
            <person name="Ramirez L."/>
            <person name="Alfaro M."/>
            <person name="Sun H."/>
            <person name="Tritt A."/>
            <person name="Yoshinaga Y."/>
            <person name="Zwiers L.-H."/>
            <person name="Turgeon B."/>
            <person name="Goodwin S."/>
            <person name="Spatafora J."/>
            <person name="Crous P."/>
            <person name="Grigoriev I."/>
        </authorList>
    </citation>
    <scope>NUCLEOTIDE SEQUENCE</scope>
    <source>
        <strain evidence="10">CBS 269.34</strain>
    </source>
</reference>
<dbReference type="GO" id="GO:1990131">
    <property type="term" value="C:Gtr1-Gtr2 GTPase complex"/>
    <property type="evidence" value="ECO:0007669"/>
    <property type="project" value="UniProtKB-UniRule"/>
</dbReference>
<dbReference type="GO" id="GO:0010507">
    <property type="term" value="P:negative regulation of autophagy"/>
    <property type="evidence" value="ECO:0007669"/>
    <property type="project" value="TreeGrafter"/>
</dbReference>
<keyword evidence="4" id="KW-0378">Hydrolase</keyword>
<evidence type="ECO:0000256" key="8">
    <source>
        <dbReference type="RuleBase" id="RU367014"/>
    </source>
</evidence>
<comment type="similarity">
    <text evidence="2 8">Belongs to the GTR/RAG GTP-binding protein family.</text>
</comment>
<dbReference type="InterPro" id="IPR006762">
    <property type="entry name" value="Gtr1_RagA"/>
</dbReference>
<dbReference type="FunFam" id="3.40.50.300:FF:000643">
    <property type="entry name" value="Small monomeric GTPase (Gtr2)"/>
    <property type="match status" value="1"/>
</dbReference>
<feature type="region of interest" description="Disordered" evidence="9">
    <location>
        <begin position="1"/>
        <end position="31"/>
    </location>
</feature>
<dbReference type="GO" id="GO:0009267">
    <property type="term" value="P:cellular response to starvation"/>
    <property type="evidence" value="ECO:0007669"/>
    <property type="project" value="TreeGrafter"/>
</dbReference>
<dbReference type="GO" id="GO:0005634">
    <property type="term" value="C:nucleus"/>
    <property type="evidence" value="ECO:0007669"/>
    <property type="project" value="TreeGrafter"/>
</dbReference>
<dbReference type="Proteomes" id="UP000799750">
    <property type="component" value="Unassembled WGS sequence"/>
</dbReference>
<keyword evidence="11" id="KW-1185">Reference proteome</keyword>
<dbReference type="Gene3D" id="3.40.50.300">
    <property type="entry name" value="P-loop containing nucleotide triphosphate hydrolases"/>
    <property type="match status" value="1"/>
</dbReference>
<keyword evidence="6" id="KW-0472">Membrane</keyword>
<protein>
    <recommendedName>
        <fullName evidence="8">GTP-binding protein</fullName>
    </recommendedName>
</protein>
<evidence type="ECO:0000256" key="2">
    <source>
        <dbReference type="ARBA" id="ARBA00007756"/>
    </source>
</evidence>
<feature type="compositionally biased region" description="Low complexity" evidence="9">
    <location>
        <begin position="16"/>
        <end position="26"/>
    </location>
</feature>
<organism evidence="10 11">
    <name type="scientific">Lophium mytilinum</name>
    <dbReference type="NCBI Taxonomy" id="390894"/>
    <lineage>
        <taxon>Eukaryota</taxon>
        <taxon>Fungi</taxon>
        <taxon>Dikarya</taxon>
        <taxon>Ascomycota</taxon>
        <taxon>Pezizomycotina</taxon>
        <taxon>Dothideomycetes</taxon>
        <taxon>Pleosporomycetidae</taxon>
        <taxon>Mytilinidiales</taxon>
        <taxon>Mytilinidiaceae</taxon>
        <taxon>Lophium</taxon>
    </lineage>
</organism>
<evidence type="ECO:0000256" key="9">
    <source>
        <dbReference type="SAM" id="MobiDB-lite"/>
    </source>
</evidence>
<dbReference type="EMBL" id="MU004187">
    <property type="protein sequence ID" value="KAF2497161.1"/>
    <property type="molecule type" value="Genomic_DNA"/>
</dbReference>
<dbReference type="FunFam" id="3.30.450.190:FF:000005">
    <property type="entry name" value="Gtr1 g domain containing protein"/>
    <property type="match status" value="1"/>
</dbReference>
<evidence type="ECO:0000256" key="6">
    <source>
        <dbReference type="ARBA" id="ARBA00023136"/>
    </source>
</evidence>